<feature type="region of interest" description="Disordered" evidence="1">
    <location>
        <begin position="185"/>
        <end position="210"/>
    </location>
</feature>
<feature type="compositionally biased region" description="Acidic residues" evidence="1">
    <location>
        <begin position="58"/>
        <end position="68"/>
    </location>
</feature>
<feature type="region of interest" description="Disordered" evidence="1">
    <location>
        <begin position="1"/>
        <end position="70"/>
    </location>
</feature>
<gene>
    <name evidence="2" type="ORF">FRACYDRAFT_268146</name>
</gene>
<accession>A0A1E7FPB9</accession>
<name>A0A1E7FPB9_9STRA</name>
<organism evidence="2 3">
    <name type="scientific">Fragilariopsis cylindrus CCMP1102</name>
    <dbReference type="NCBI Taxonomy" id="635003"/>
    <lineage>
        <taxon>Eukaryota</taxon>
        <taxon>Sar</taxon>
        <taxon>Stramenopiles</taxon>
        <taxon>Ochrophyta</taxon>
        <taxon>Bacillariophyta</taxon>
        <taxon>Bacillariophyceae</taxon>
        <taxon>Bacillariophycidae</taxon>
        <taxon>Bacillariales</taxon>
        <taxon>Bacillariaceae</taxon>
        <taxon>Fragilariopsis</taxon>
    </lineage>
</organism>
<feature type="non-terminal residue" evidence="2">
    <location>
        <position position="210"/>
    </location>
</feature>
<dbReference type="InParanoid" id="A0A1E7FPB9"/>
<feature type="compositionally biased region" description="Basic and acidic residues" evidence="1">
    <location>
        <begin position="1"/>
        <end position="14"/>
    </location>
</feature>
<evidence type="ECO:0000256" key="1">
    <source>
        <dbReference type="SAM" id="MobiDB-lite"/>
    </source>
</evidence>
<dbReference type="AlphaFoldDB" id="A0A1E7FPB9"/>
<evidence type="ECO:0000313" key="3">
    <source>
        <dbReference type="Proteomes" id="UP000095751"/>
    </source>
</evidence>
<dbReference type="OrthoDB" id="10506364at2759"/>
<evidence type="ECO:0000313" key="2">
    <source>
        <dbReference type="EMBL" id="OEU20009.1"/>
    </source>
</evidence>
<protein>
    <submittedName>
        <fullName evidence="2">Uncharacterized protein</fullName>
    </submittedName>
</protein>
<feature type="compositionally biased region" description="Low complexity" evidence="1">
    <location>
        <begin position="23"/>
        <end position="46"/>
    </location>
</feature>
<dbReference type="Proteomes" id="UP000095751">
    <property type="component" value="Unassembled WGS sequence"/>
</dbReference>
<reference evidence="2 3" key="1">
    <citation type="submission" date="2016-09" db="EMBL/GenBank/DDBJ databases">
        <title>Extensive genetic diversity and differential bi-allelic expression allows diatom success in the polar Southern Ocean.</title>
        <authorList>
            <consortium name="DOE Joint Genome Institute"/>
            <person name="Mock T."/>
            <person name="Otillar R.P."/>
            <person name="Strauss J."/>
            <person name="Dupont C."/>
            <person name="Frickenhaus S."/>
            <person name="Maumus F."/>
            <person name="Mcmullan M."/>
            <person name="Sanges R."/>
            <person name="Schmutz J."/>
            <person name="Toseland A."/>
            <person name="Valas R."/>
            <person name="Veluchamy A."/>
            <person name="Ward B.J."/>
            <person name="Allen A."/>
            <person name="Barry K."/>
            <person name="Falciatore A."/>
            <person name="Ferrante M."/>
            <person name="Fortunato A.E."/>
            <person name="Gloeckner G."/>
            <person name="Gruber A."/>
            <person name="Hipkin R."/>
            <person name="Janech M."/>
            <person name="Kroth P."/>
            <person name="Leese F."/>
            <person name="Lindquist E."/>
            <person name="Lyon B.R."/>
            <person name="Martin J."/>
            <person name="Mayer C."/>
            <person name="Parker M."/>
            <person name="Quesneville H."/>
            <person name="Raymond J."/>
            <person name="Uhlig C."/>
            <person name="Valentin K.U."/>
            <person name="Worden A.Z."/>
            <person name="Armbrust E.V."/>
            <person name="Bowler C."/>
            <person name="Green B."/>
            <person name="Moulton V."/>
            <person name="Van Oosterhout C."/>
            <person name="Grigoriev I."/>
        </authorList>
    </citation>
    <scope>NUCLEOTIDE SEQUENCE [LARGE SCALE GENOMIC DNA]</scope>
    <source>
        <strain evidence="2 3">CCMP1102</strain>
    </source>
</reference>
<sequence length="210" mass="24156">MADSEYNNRGEEIRRRTKTPNAINISNSIRHSSSGSRSSTNSAVSRQDLAGGQKYRDDDNDDNDDEYDNDVKTNNKKIRYYWILLVRKWKQFTSYIYNSTVIFVAEFISNILSQPNLQDLFCEIIVRAINAFMDQDDIGAKMDDTARRVLYDRDKARHTAKALGKEVVPMVTGFVGGVASSFTPSVLKKRNRQQQQKKKNKDRIKNESKD</sequence>
<dbReference type="EMBL" id="KV784355">
    <property type="protein sequence ID" value="OEU20009.1"/>
    <property type="molecule type" value="Genomic_DNA"/>
</dbReference>
<keyword evidence="3" id="KW-1185">Reference proteome</keyword>
<feature type="compositionally biased region" description="Basic residues" evidence="1">
    <location>
        <begin position="187"/>
        <end position="202"/>
    </location>
</feature>
<dbReference type="KEGG" id="fcy:FRACYDRAFT_268146"/>
<proteinExistence type="predicted"/>